<dbReference type="Proteomes" id="UP000827986">
    <property type="component" value="Unassembled WGS sequence"/>
</dbReference>
<name>A0A9D3XUT6_9SAUR</name>
<accession>A0A9D3XUT6</accession>
<organism evidence="1 2">
    <name type="scientific">Mauremys mutica</name>
    <name type="common">yellowpond turtle</name>
    <dbReference type="NCBI Taxonomy" id="74926"/>
    <lineage>
        <taxon>Eukaryota</taxon>
        <taxon>Metazoa</taxon>
        <taxon>Chordata</taxon>
        <taxon>Craniata</taxon>
        <taxon>Vertebrata</taxon>
        <taxon>Euteleostomi</taxon>
        <taxon>Archelosauria</taxon>
        <taxon>Testudinata</taxon>
        <taxon>Testudines</taxon>
        <taxon>Cryptodira</taxon>
        <taxon>Durocryptodira</taxon>
        <taxon>Testudinoidea</taxon>
        <taxon>Geoemydidae</taxon>
        <taxon>Geoemydinae</taxon>
        <taxon>Mauremys</taxon>
    </lineage>
</organism>
<evidence type="ECO:0000313" key="1">
    <source>
        <dbReference type="EMBL" id="KAH1185901.1"/>
    </source>
</evidence>
<sequence>MYSPYPHKKSYSCQVRLSPTSVASHCSNITETLKLVQHSTPTDSSEMHLYNGQILLSGKYFPPCFKEEAQLGRGEGTEAVQLVGSGCRKGGTIHAAADKEKNK</sequence>
<protein>
    <submittedName>
        <fullName evidence="1">Uncharacterized protein</fullName>
    </submittedName>
</protein>
<dbReference type="EMBL" id="JAHDVG010000463">
    <property type="protein sequence ID" value="KAH1185901.1"/>
    <property type="molecule type" value="Genomic_DNA"/>
</dbReference>
<gene>
    <name evidence="1" type="ORF">KIL84_018650</name>
</gene>
<evidence type="ECO:0000313" key="2">
    <source>
        <dbReference type="Proteomes" id="UP000827986"/>
    </source>
</evidence>
<keyword evidence="2" id="KW-1185">Reference proteome</keyword>
<reference evidence="1" key="1">
    <citation type="submission" date="2021-09" db="EMBL/GenBank/DDBJ databases">
        <title>The genome of Mauremys mutica provides insights into the evolution of semi-aquatic lifestyle.</title>
        <authorList>
            <person name="Gong S."/>
            <person name="Gao Y."/>
        </authorList>
    </citation>
    <scope>NUCLEOTIDE SEQUENCE</scope>
    <source>
        <strain evidence="1">MM-2020</strain>
        <tissue evidence="1">Muscle</tissue>
    </source>
</reference>
<dbReference type="AlphaFoldDB" id="A0A9D3XUT6"/>
<proteinExistence type="predicted"/>
<comment type="caution">
    <text evidence="1">The sequence shown here is derived from an EMBL/GenBank/DDBJ whole genome shotgun (WGS) entry which is preliminary data.</text>
</comment>